<dbReference type="EMBL" id="SGSU01000009">
    <property type="protein sequence ID" value="RZG66902.1"/>
    <property type="molecule type" value="Genomic_DNA"/>
</dbReference>
<dbReference type="InterPro" id="IPR036259">
    <property type="entry name" value="MFS_trans_sf"/>
</dbReference>
<feature type="transmembrane region" description="Helical" evidence="8">
    <location>
        <begin position="80"/>
        <end position="99"/>
    </location>
</feature>
<feature type="transmembrane region" description="Helical" evidence="8">
    <location>
        <begin position="284"/>
        <end position="308"/>
    </location>
</feature>
<evidence type="ECO:0000256" key="1">
    <source>
        <dbReference type="ARBA" id="ARBA00004651"/>
    </source>
</evidence>
<accession>A0A4Q7AUX1</accession>
<dbReference type="PANTHER" id="PTHR23502:SF132">
    <property type="entry name" value="POLYAMINE TRANSPORTER 2-RELATED"/>
    <property type="match status" value="1"/>
</dbReference>
<feature type="transmembrane region" description="Helical" evidence="8">
    <location>
        <begin position="254"/>
        <end position="272"/>
    </location>
</feature>
<evidence type="ECO:0000313" key="10">
    <source>
        <dbReference type="EMBL" id="RZG66902.1"/>
    </source>
</evidence>
<feature type="transmembrane region" description="Helical" evidence="8">
    <location>
        <begin position="168"/>
        <end position="188"/>
    </location>
</feature>
<dbReference type="RefSeq" id="WP_130145782.1">
    <property type="nucleotide sequence ID" value="NZ_SGSU01000009.1"/>
</dbReference>
<evidence type="ECO:0000256" key="7">
    <source>
        <dbReference type="ARBA" id="ARBA00023136"/>
    </source>
</evidence>
<dbReference type="FunFam" id="1.20.1720.10:FF:000005">
    <property type="entry name" value="Bcr/CflA family efflux transporter"/>
    <property type="match status" value="1"/>
</dbReference>
<feature type="transmembrane region" description="Helical" evidence="8">
    <location>
        <begin position="314"/>
        <end position="336"/>
    </location>
</feature>
<name>A0A4Q7AUX1_9GAMM</name>
<feature type="transmembrane region" description="Helical" evidence="8">
    <location>
        <begin position="218"/>
        <end position="242"/>
    </location>
</feature>
<dbReference type="STRING" id="202951.GCA_001485025_00609"/>
<protein>
    <recommendedName>
        <fullName evidence="8">Bcr/CflA family efflux transporter</fullName>
    </recommendedName>
</protein>
<keyword evidence="4" id="KW-1003">Cell membrane</keyword>
<keyword evidence="3 8" id="KW-0813">Transport</keyword>
<evidence type="ECO:0000256" key="5">
    <source>
        <dbReference type="ARBA" id="ARBA00022692"/>
    </source>
</evidence>
<dbReference type="PROSITE" id="PS50850">
    <property type="entry name" value="MFS"/>
    <property type="match status" value="1"/>
</dbReference>
<dbReference type="Gene3D" id="1.20.1720.10">
    <property type="entry name" value="Multidrug resistance protein D"/>
    <property type="match status" value="1"/>
</dbReference>
<dbReference type="Pfam" id="PF07690">
    <property type="entry name" value="MFS_1"/>
    <property type="match status" value="1"/>
</dbReference>
<dbReference type="CDD" id="cd17320">
    <property type="entry name" value="MFS_MdfA_MDR_like"/>
    <property type="match status" value="1"/>
</dbReference>
<dbReference type="PANTHER" id="PTHR23502">
    <property type="entry name" value="MAJOR FACILITATOR SUPERFAMILY"/>
    <property type="match status" value="1"/>
</dbReference>
<feature type="transmembrane region" description="Helical" evidence="8">
    <location>
        <begin position="138"/>
        <end position="162"/>
    </location>
</feature>
<dbReference type="SUPFAM" id="SSF103473">
    <property type="entry name" value="MFS general substrate transporter"/>
    <property type="match status" value="1"/>
</dbReference>
<keyword evidence="5 8" id="KW-0812">Transmembrane</keyword>
<evidence type="ECO:0000256" key="4">
    <source>
        <dbReference type="ARBA" id="ARBA00022475"/>
    </source>
</evidence>
<feature type="transmembrane region" description="Helical" evidence="8">
    <location>
        <begin position="348"/>
        <end position="372"/>
    </location>
</feature>
<organism evidence="10 11">
    <name type="scientific">Acinetobacter bouvetii</name>
    <dbReference type="NCBI Taxonomy" id="202951"/>
    <lineage>
        <taxon>Bacteria</taxon>
        <taxon>Pseudomonadati</taxon>
        <taxon>Pseudomonadota</taxon>
        <taxon>Gammaproteobacteria</taxon>
        <taxon>Moraxellales</taxon>
        <taxon>Moraxellaceae</taxon>
        <taxon>Acinetobacter</taxon>
    </lineage>
</organism>
<dbReference type="NCBIfam" id="TIGR00710">
    <property type="entry name" value="efflux_Bcr_CflA"/>
    <property type="match status" value="1"/>
</dbReference>
<keyword evidence="8" id="KW-0997">Cell inner membrane</keyword>
<feature type="transmembrane region" description="Helical" evidence="8">
    <location>
        <begin position="49"/>
        <end position="68"/>
    </location>
</feature>
<keyword evidence="7 8" id="KW-0472">Membrane</keyword>
<dbReference type="GO" id="GO:1990961">
    <property type="term" value="P:xenobiotic detoxification by transmembrane export across the plasma membrane"/>
    <property type="evidence" value="ECO:0007669"/>
    <property type="project" value="InterPro"/>
</dbReference>
<evidence type="ECO:0000259" key="9">
    <source>
        <dbReference type="PROSITE" id="PS50850"/>
    </source>
</evidence>
<dbReference type="Proteomes" id="UP000293483">
    <property type="component" value="Unassembled WGS sequence"/>
</dbReference>
<reference evidence="10 11" key="1">
    <citation type="submission" date="2019-02" db="EMBL/GenBank/DDBJ databases">
        <title>The Batch Genome Submission of Acinetobacter spp. strains.</title>
        <authorList>
            <person name="Qin J."/>
            <person name="Hu Y."/>
            <person name="Ye H."/>
            <person name="Wei L."/>
            <person name="Feng Y."/>
            <person name="Zong Z."/>
        </authorList>
    </citation>
    <scope>NUCLEOTIDE SEQUENCE [LARGE SCALE GENOMIC DNA]</scope>
    <source>
        <strain evidence="10 11">WCHABo060081</strain>
    </source>
</reference>
<comment type="similarity">
    <text evidence="2 8">Belongs to the major facilitator superfamily. Bcr/CmlA family.</text>
</comment>
<sequence length="406" mass="43738">MQMNASPSHYRTSWIILLAVLTAIAPLSTDMYLPALPDMATDFGTSTLLVSNSLPAYFSGLAIGQLIYGPISDRIGRRTPLIFGLSLHIVASILCIYADSLSTLLIVRVLQALGSCVGLVLARAAIRDVLDTAHAAKAFASMMIVMGIAPVIAPTLGAWLLIFFRWQSIFVALTALGAVSLIWVLLQFKETLPAERRLKLSFMQAGQLYVCIAQDRSFLYPMLAGCFSFGILFCYINAASAVFMDQYHFSQQQFAYVFGLNAIGTVLLSSMNHKLEKKYSVAQGLTLGGAVQAFGVFVLLIAFIFSVFELPLMLAGLFLAVAGIGLTAPNSTALAMSQQGRQAGSASALMGSFQFGFGLLSGILLNVLLWSAQVNMSLSMLIFVICSNAAIALTQRYLKSQVIFAK</sequence>
<dbReference type="GO" id="GO:0005886">
    <property type="term" value="C:plasma membrane"/>
    <property type="evidence" value="ECO:0007669"/>
    <property type="project" value="UniProtKB-SubCell"/>
</dbReference>
<evidence type="ECO:0000256" key="3">
    <source>
        <dbReference type="ARBA" id="ARBA00022448"/>
    </source>
</evidence>
<evidence type="ECO:0000256" key="8">
    <source>
        <dbReference type="RuleBase" id="RU365088"/>
    </source>
</evidence>
<evidence type="ECO:0000256" key="2">
    <source>
        <dbReference type="ARBA" id="ARBA00006236"/>
    </source>
</evidence>
<dbReference type="InterPro" id="IPR011701">
    <property type="entry name" value="MFS"/>
</dbReference>
<comment type="subcellular location">
    <subcellularLocation>
        <location evidence="8">Cell inner membrane</location>
        <topology evidence="8">Multi-pass membrane protein</topology>
    </subcellularLocation>
    <subcellularLocation>
        <location evidence="1">Cell membrane</location>
        <topology evidence="1">Multi-pass membrane protein</topology>
    </subcellularLocation>
</comment>
<feature type="transmembrane region" description="Helical" evidence="8">
    <location>
        <begin position="12"/>
        <end position="29"/>
    </location>
</feature>
<evidence type="ECO:0000256" key="6">
    <source>
        <dbReference type="ARBA" id="ARBA00022989"/>
    </source>
</evidence>
<feature type="transmembrane region" description="Helical" evidence="8">
    <location>
        <begin position="105"/>
        <end position="126"/>
    </location>
</feature>
<dbReference type="InterPro" id="IPR004812">
    <property type="entry name" value="Efflux_drug-R_Bcr/CmlA"/>
</dbReference>
<proteinExistence type="inferred from homology"/>
<feature type="domain" description="Major facilitator superfamily (MFS) profile" evidence="9">
    <location>
        <begin position="14"/>
        <end position="402"/>
    </location>
</feature>
<comment type="caution">
    <text evidence="10">The sequence shown here is derived from an EMBL/GenBank/DDBJ whole genome shotgun (WGS) entry which is preliminary data.</text>
</comment>
<dbReference type="InterPro" id="IPR020846">
    <property type="entry name" value="MFS_dom"/>
</dbReference>
<keyword evidence="6 8" id="KW-1133">Transmembrane helix</keyword>
<dbReference type="GO" id="GO:0042910">
    <property type="term" value="F:xenobiotic transmembrane transporter activity"/>
    <property type="evidence" value="ECO:0007669"/>
    <property type="project" value="InterPro"/>
</dbReference>
<feature type="transmembrane region" description="Helical" evidence="8">
    <location>
        <begin position="378"/>
        <end position="398"/>
    </location>
</feature>
<gene>
    <name evidence="10" type="ORF">EXE25_09495</name>
</gene>
<dbReference type="AlphaFoldDB" id="A0A4Q7AUX1"/>
<evidence type="ECO:0000313" key="11">
    <source>
        <dbReference type="Proteomes" id="UP000293483"/>
    </source>
</evidence>